<dbReference type="GO" id="GO:0046656">
    <property type="term" value="P:folic acid biosynthetic process"/>
    <property type="evidence" value="ECO:0007669"/>
    <property type="project" value="UniProtKB-KW"/>
</dbReference>
<dbReference type="PROSITE" id="PS00794">
    <property type="entry name" value="HPPK"/>
    <property type="match status" value="1"/>
</dbReference>
<dbReference type="NCBIfam" id="TIGR01498">
    <property type="entry name" value="folK"/>
    <property type="match status" value="1"/>
</dbReference>
<dbReference type="Proteomes" id="UP000284407">
    <property type="component" value="Unassembled WGS sequence"/>
</dbReference>
<dbReference type="PANTHER" id="PTHR43071">
    <property type="entry name" value="2-AMINO-4-HYDROXY-6-HYDROXYMETHYLDIHYDROPTERIDINE PYROPHOSPHOKINASE"/>
    <property type="match status" value="1"/>
</dbReference>
<comment type="similarity">
    <text evidence="2">Belongs to the HPPK family.</text>
</comment>
<keyword evidence="15" id="KW-1185">Reference proteome</keyword>
<keyword evidence="6" id="KW-0547">Nucleotide-binding</keyword>
<dbReference type="GO" id="GO:0046654">
    <property type="term" value="P:tetrahydrofolate biosynthetic process"/>
    <property type="evidence" value="ECO:0007669"/>
    <property type="project" value="UniProtKB-UniPathway"/>
</dbReference>
<evidence type="ECO:0000256" key="2">
    <source>
        <dbReference type="ARBA" id="ARBA00005810"/>
    </source>
</evidence>
<evidence type="ECO:0000256" key="4">
    <source>
        <dbReference type="ARBA" id="ARBA00016218"/>
    </source>
</evidence>
<dbReference type="SUPFAM" id="SSF55083">
    <property type="entry name" value="6-hydroxymethyl-7,8-dihydropterin pyrophosphokinase, HPPK"/>
    <property type="match status" value="1"/>
</dbReference>
<evidence type="ECO:0000256" key="1">
    <source>
        <dbReference type="ARBA" id="ARBA00005051"/>
    </source>
</evidence>
<proteinExistence type="inferred from homology"/>
<feature type="domain" description="7,8-dihydro-6-hydroxymethylpterin-pyrophosphokinase" evidence="13">
    <location>
        <begin position="108"/>
        <end position="119"/>
    </location>
</feature>
<protein>
    <recommendedName>
        <fullName evidence="4">2-amino-4-hydroxy-6-hydroxymethyldihydropteridine pyrophosphokinase</fullName>
        <ecNumber evidence="3">2.7.6.3</ecNumber>
    </recommendedName>
    <alternativeName>
        <fullName evidence="11">6-hydroxymethyl-7,8-dihydropterin pyrophosphokinase</fullName>
    </alternativeName>
    <alternativeName>
        <fullName evidence="12">7,8-dihydro-6-hydroxymethylpterin-pyrophosphokinase</fullName>
    </alternativeName>
</protein>
<dbReference type="GO" id="GO:0005524">
    <property type="term" value="F:ATP binding"/>
    <property type="evidence" value="ECO:0007669"/>
    <property type="project" value="UniProtKB-KW"/>
</dbReference>
<dbReference type="Gene3D" id="3.30.70.560">
    <property type="entry name" value="7,8-Dihydro-6-hydroxymethylpterin-pyrophosphokinase HPPK"/>
    <property type="match status" value="1"/>
</dbReference>
<keyword evidence="5" id="KW-0808">Transferase</keyword>
<evidence type="ECO:0000256" key="7">
    <source>
        <dbReference type="ARBA" id="ARBA00022777"/>
    </source>
</evidence>
<dbReference type="EMBL" id="RAQK01000001">
    <property type="protein sequence ID" value="RKE96584.1"/>
    <property type="molecule type" value="Genomic_DNA"/>
</dbReference>
<dbReference type="RefSeq" id="WP_025063521.1">
    <property type="nucleotide sequence ID" value="NZ_RAQK01000001.1"/>
</dbReference>
<evidence type="ECO:0000256" key="3">
    <source>
        <dbReference type="ARBA" id="ARBA00013253"/>
    </source>
</evidence>
<dbReference type="PANTHER" id="PTHR43071:SF1">
    <property type="entry name" value="2-AMINO-4-HYDROXY-6-HYDROXYMETHYLDIHYDROPTERIDINE PYROPHOSPHOKINASE"/>
    <property type="match status" value="1"/>
</dbReference>
<dbReference type="InterPro" id="IPR000550">
    <property type="entry name" value="Hppk"/>
</dbReference>
<evidence type="ECO:0000313" key="14">
    <source>
        <dbReference type="EMBL" id="RKE96584.1"/>
    </source>
</evidence>
<evidence type="ECO:0000256" key="12">
    <source>
        <dbReference type="ARBA" id="ARBA00033413"/>
    </source>
</evidence>
<evidence type="ECO:0000313" key="15">
    <source>
        <dbReference type="Proteomes" id="UP000284407"/>
    </source>
</evidence>
<keyword evidence="9" id="KW-0289">Folate biosynthesis</keyword>
<evidence type="ECO:0000256" key="5">
    <source>
        <dbReference type="ARBA" id="ARBA00022679"/>
    </source>
</evidence>
<gene>
    <name evidence="14" type="ORF">C8N30_1149</name>
</gene>
<comment type="pathway">
    <text evidence="1">Cofactor biosynthesis; tetrahydrofolate biosynthesis; 2-amino-4-hydroxy-6-hydroxymethyl-7,8-dihydropteridine diphosphate from 7,8-dihydroneopterin triphosphate: step 4/4.</text>
</comment>
<keyword evidence="7 14" id="KW-0418">Kinase</keyword>
<evidence type="ECO:0000256" key="11">
    <source>
        <dbReference type="ARBA" id="ARBA00029766"/>
    </source>
</evidence>
<organism evidence="14 15">
    <name type="scientific">Sulfitobacter guttiformis</name>
    <dbReference type="NCBI Taxonomy" id="74349"/>
    <lineage>
        <taxon>Bacteria</taxon>
        <taxon>Pseudomonadati</taxon>
        <taxon>Pseudomonadota</taxon>
        <taxon>Alphaproteobacteria</taxon>
        <taxon>Rhodobacterales</taxon>
        <taxon>Roseobacteraceae</taxon>
        <taxon>Sulfitobacter</taxon>
    </lineage>
</organism>
<dbReference type="UniPathway" id="UPA00077">
    <property type="reaction ID" value="UER00155"/>
</dbReference>
<dbReference type="GO" id="GO:0016301">
    <property type="term" value="F:kinase activity"/>
    <property type="evidence" value="ECO:0007669"/>
    <property type="project" value="UniProtKB-KW"/>
</dbReference>
<comment type="caution">
    <text evidence="14">The sequence shown here is derived from an EMBL/GenBank/DDBJ whole genome shotgun (WGS) entry which is preliminary data.</text>
</comment>
<reference evidence="14 15" key="1">
    <citation type="submission" date="2018-09" db="EMBL/GenBank/DDBJ databases">
        <title>Genomic Encyclopedia of Archaeal and Bacterial Type Strains, Phase II (KMG-II): from individual species to whole genera.</title>
        <authorList>
            <person name="Goeker M."/>
        </authorList>
    </citation>
    <scope>NUCLEOTIDE SEQUENCE [LARGE SCALE GENOMIC DNA]</scope>
    <source>
        <strain evidence="14 15">DSM 11458</strain>
    </source>
</reference>
<name>A0A420DQJ3_9RHOB</name>
<evidence type="ECO:0000256" key="6">
    <source>
        <dbReference type="ARBA" id="ARBA00022741"/>
    </source>
</evidence>
<dbReference type="CDD" id="cd00483">
    <property type="entry name" value="HPPK"/>
    <property type="match status" value="1"/>
</dbReference>
<dbReference type="GO" id="GO:0003848">
    <property type="term" value="F:2-amino-4-hydroxy-6-hydroxymethyldihydropteridine diphosphokinase activity"/>
    <property type="evidence" value="ECO:0007669"/>
    <property type="project" value="UniProtKB-EC"/>
</dbReference>
<dbReference type="OrthoDB" id="9808041at2"/>
<evidence type="ECO:0000256" key="9">
    <source>
        <dbReference type="ARBA" id="ARBA00022909"/>
    </source>
</evidence>
<dbReference type="InterPro" id="IPR035907">
    <property type="entry name" value="Hppk_sf"/>
</dbReference>
<evidence type="ECO:0000256" key="8">
    <source>
        <dbReference type="ARBA" id="ARBA00022840"/>
    </source>
</evidence>
<evidence type="ECO:0000259" key="13">
    <source>
        <dbReference type="PROSITE" id="PS00794"/>
    </source>
</evidence>
<evidence type="ECO:0000256" key="10">
    <source>
        <dbReference type="ARBA" id="ARBA00029409"/>
    </source>
</evidence>
<comment type="function">
    <text evidence="10">Catalyzes the transfer of pyrophosphate from adenosine triphosphate (ATP) to 6-hydroxymethyl-7,8-dihydropterin, an enzymatic step in folate biosynthesis pathway.</text>
</comment>
<sequence length="202" mass="21811">MSQLTETGKRSVFSPRTLSKYIIALGSNQSVGKLGPSAVLNEALALLEARGFVIRGCSEYYNTPAFPVGAGPNFVNAAALVESSDDPLAVLAHLHAVEAQMGRSRAVRWGARTLDLDLVAAGDLVLPDAKTHQYWCDLPLELQKTAIPTELILPHPRLAERAFVLVPLLDVAPQWCHPVSGKTVREMHDALSLASRSEVVLI</sequence>
<keyword evidence="8" id="KW-0067">ATP-binding</keyword>
<dbReference type="EC" id="2.7.6.3" evidence="3"/>
<dbReference type="AlphaFoldDB" id="A0A420DQJ3"/>
<dbReference type="STRING" id="1443111.Z949_3151"/>
<accession>A0A420DQJ3</accession>
<dbReference type="Pfam" id="PF01288">
    <property type="entry name" value="HPPK"/>
    <property type="match status" value="1"/>
</dbReference>